<dbReference type="Pfam" id="PF01061">
    <property type="entry name" value="ABC2_membrane"/>
    <property type="match status" value="1"/>
</dbReference>
<keyword evidence="3 6" id="KW-1133">Transmembrane helix</keyword>
<keyword evidence="9" id="KW-1185">Reference proteome</keyword>
<evidence type="ECO:0000256" key="3">
    <source>
        <dbReference type="ARBA" id="ARBA00022989"/>
    </source>
</evidence>
<feature type="transmembrane region" description="Helical" evidence="6">
    <location>
        <begin position="188"/>
        <end position="208"/>
    </location>
</feature>
<dbReference type="AlphaFoldDB" id="A0A9X5FAB8"/>
<evidence type="ECO:0000256" key="6">
    <source>
        <dbReference type="SAM" id="Phobius"/>
    </source>
</evidence>
<evidence type="ECO:0000256" key="4">
    <source>
        <dbReference type="ARBA" id="ARBA00023136"/>
    </source>
</evidence>
<name>A0A9X5FAB8_9MICO</name>
<dbReference type="InterPro" id="IPR051784">
    <property type="entry name" value="Nod_factor_ABC_transporter"/>
</dbReference>
<comment type="caution">
    <text evidence="8">The sequence shown here is derived from an EMBL/GenBank/DDBJ whole genome shotgun (WGS) entry which is preliminary data.</text>
</comment>
<feature type="transmembrane region" description="Helical" evidence="6">
    <location>
        <begin position="161"/>
        <end position="181"/>
    </location>
</feature>
<dbReference type="InterPro" id="IPR013525">
    <property type="entry name" value="ABC2_TM"/>
</dbReference>
<reference evidence="8 9" key="1">
    <citation type="submission" date="2020-04" db="EMBL/GenBank/DDBJ databases">
        <title>MicrobeNet Type strains.</title>
        <authorList>
            <person name="Nicholson A.C."/>
        </authorList>
    </citation>
    <scope>NUCLEOTIDE SEQUENCE [LARGE SCALE GENOMIC DNA]</scope>
    <source>
        <strain evidence="8 9">ATCC BAA-789</strain>
    </source>
</reference>
<evidence type="ECO:0000256" key="1">
    <source>
        <dbReference type="ARBA" id="ARBA00004141"/>
    </source>
</evidence>
<comment type="subcellular location">
    <subcellularLocation>
        <location evidence="1">Membrane</location>
        <topology evidence="1">Multi-pass membrane protein</topology>
    </subcellularLocation>
</comment>
<evidence type="ECO:0000256" key="2">
    <source>
        <dbReference type="ARBA" id="ARBA00022692"/>
    </source>
</evidence>
<feature type="compositionally biased region" description="Polar residues" evidence="5">
    <location>
        <begin position="1"/>
        <end position="13"/>
    </location>
</feature>
<accession>A0A9X5FAB8</accession>
<dbReference type="PANTHER" id="PTHR43229">
    <property type="entry name" value="NODULATION PROTEIN J"/>
    <property type="match status" value="1"/>
</dbReference>
<evidence type="ECO:0000313" key="8">
    <source>
        <dbReference type="EMBL" id="NKX92454.1"/>
    </source>
</evidence>
<protein>
    <submittedName>
        <fullName evidence="8">ABC transporter permease</fullName>
    </submittedName>
</protein>
<feature type="region of interest" description="Disordered" evidence="5">
    <location>
        <begin position="1"/>
        <end position="22"/>
    </location>
</feature>
<evidence type="ECO:0000313" key="9">
    <source>
        <dbReference type="Proteomes" id="UP000774283"/>
    </source>
</evidence>
<keyword evidence="4 6" id="KW-0472">Membrane</keyword>
<organism evidence="8 9">
    <name type="scientific">Sanguibacter hominis ATCC BAA-789</name>
    <dbReference type="NCBI Taxonomy" id="1312740"/>
    <lineage>
        <taxon>Bacteria</taxon>
        <taxon>Bacillati</taxon>
        <taxon>Actinomycetota</taxon>
        <taxon>Actinomycetes</taxon>
        <taxon>Micrococcales</taxon>
        <taxon>Sanguibacteraceae</taxon>
        <taxon>Sanguibacter</taxon>
    </lineage>
</organism>
<feature type="transmembrane region" description="Helical" evidence="6">
    <location>
        <begin position="249"/>
        <end position="267"/>
    </location>
</feature>
<feature type="domain" description="ABC-2 type transporter transmembrane" evidence="7">
    <location>
        <begin position="40"/>
        <end position="236"/>
    </location>
</feature>
<dbReference type="GO" id="GO:0140359">
    <property type="term" value="F:ABC-type transporter activity"/>
    <property type="evidence" value="ECO:0007669"/>
    <property type="project" value="InterPro"/>
</dbReference>
<proteinExistence type="predicted"/>
<dbReference type="GO" id="GO:0016020">
    <property type="term" value="C:membrane"/>
    <property type="evidence" value="ECO:0007669"/>
    <property type="project" value="UniProtKB-SubCell"/>
</dbReference>
<dbReference type="PANTHER" id="PTHR43229:SF3">
    <property type="entry name" value="ABC-TYPE MULTIDRUG TRANSPORT SYSTEM, PERMEASE COMPONENT"/>
    <property type="match status" value="1"/>
</dbReference>
<sequence>MNRTSAATRTTTVPAVHPPLPAHRPRLAGMTRQTLLLLVWQLRRQSMYLPLLVLVQVFLAVTTVVGYGMLVGDPPSETALYLATGAPTITLITVGLVMTPQMVATARTEGSYDWMRTLPVPRGVFLVADLAMWSALALPGMVLGVVAGALRFDVELSLAPWLLPGVVAVSMTAAAIGYSIAVLMPPAIAMLMSQVLVFVVLLFAPVSYPRERMPQWAQDAHEWLPFEPMAQLVRAGLVSDTFDMPARSVVVLGAWCLATVTGAALALRRRA</sequence>
<gene>
    <name evidence="8" type="ORF">HF995_04050</name>
</gene>
<feature type="transmembrane region" description="Helical" evidence="6">
    <location>
        <begin position="124"/>
        <end position="149"/>
    </location>
</feature>
<evidence type="ECO:0000259" key="7">
    <source>
        <dbReference type="Pfam" id="PF01061"/>
    </source>
</evidence>
<dbReference type="EMBL" id="JAAXOW010000001">
    <property type="protein sequence ID" value="NKX92454.1"/>
    <property type="molecule type" value="Genomic_DNA"/>
</dbReference>
<dbReference type="Proteomes" id="UP000774283">
    <property type="component" value="Unassembled WGS sequence"/>
</dbReference>
<dbReference type="RefSeq" id="WP_168446487.1">
    <property type="nucleotide sequence ID" value="NZ_JAAXOW010000001.1"/>
</dbReference>
<feature type="transmembrane region" description="Helical" evidence="6">
    <location>
        <begin position="79"/>
        <end position="103"/>
    </location>
</feature>
<keyword evidence="2 6" id="KW-0812">Transmembrane</keyword>
<evidence type="ECO:0000256" key="5">
    <source>
        <dbReference type="SAM" id="MobiDB-lite"/>
    </source>
</evidence>
<feature type="transmembrane region" description="Helical" evidence="6">
    <location>
        <begin position="47"/>
        <end position="67"/>
    </location>
</feature>